<keyword evidence="16" id="KW-1015">Disulfide bond</keyword>
<evidence type="ECO:0000256" key="7">
    <source>
        <dbReference type="ARBA" id="ARBA00022617"/>
    </source>
</evidence>
<keyword evidence="6" id="KW-0719">Serine esterase</keyword>
<dbReference type="PROSITE" id="PS00941">
    <property type="entry name" value="CARBOXYLESTERASE_B_2"/>
    <property type="match status" value="1"/>
</dbReference>
<dbReference type="VEuPathDB" id="VectorBase:ACHR007036"/>
<dbReference type="EnsemblMetazoa" id="ACHR007036-RA">
    <property type="protein sequence ID" value="ACHR007036-PA"/>
    <property type="gene ID" value="ACHR007036"/>
</dbReference>
<dbReference type="GO" id="GO:0005789">
    <property type="term" value="C:endoplasmic reticulum membrane"/>
    <property type="evidence" value="ECO:0007669"/>
    <property type="project" value="UniProtKB-SubCell"/>
</dbReference>
<keyword evidence="19" id="KW-0812">Transmembrane</keyword>
<keyword evidence="12" id="KW-0560">Oxidoreductase</keyword>
<comment type="similarity">
    <text evidence="4">Belongs to the type-B carboxylesterase/lipase family.</text>
</comment>
<dbReference type="FunFam" id="1.10.630.10:FF:000042">
    <property type="entry name" value="Cytochrome P450"/>
    <property type="match status" value="2"/>
</dbReference>
<comment type="subcellular location">
    <subcellularLocation>
        <location evidence="3">Endoplasmic reticulum membrane</location>
        <topology evidence="3">Peripheral membrane protein</topology>
    </subcellularLocation>
    <subcellularLocation>
        <location evidence="2">Microsome membrane</location>
        <topology evidence="2">Peripheral membrane protein</topology>
    </subcellularLocation>
</comment>
<dbReference type="GO" id="GO:0016705">
    <property type="term" value="F:oxidoreductase activity, acting on paired donors, with incorporation or reduction of molecular oxygen"/>
    <property type="evidence" value="ECO:0007669"/>
    <property type="project" value="InterPro"/>
</dbReference>
<comment type="cofactor">
    <cofactor evidence="1 18">
        <name>heme</name>
        <dbReference type="ChEBI" id="CHEBI:30413"/>
    </cofactor>
</comment>
<dbReference type="PROSITE" id="PS00086">
    <property type="entry name" value="CYTOCHROME_P450"/>
    <property type="match status" value="2"/>
</dbReference>
<accession>A0A182K8F1</accession>
<evidence type="ECO:0000313" key="21">
    <source>
        <dbReference type="EnsemblMetazoa" id="ACHR007036-PA"/>
    </source>
</evidence>
<dbReference type="SUPFAM" id="SSF53474">
    <property type="entry name" value="alpha/beta-Hydrolases"/>
    <property type="match status" value="1"/>
</dbReference>
<feature type="transmembrane region" description="Helical" evidence="19">
    <location>
        <begin position="39"/>
        <end position="59"/>
    </location>
</feature>
<dbReference type="InterPro" id="IPR050476">
    <property type="entry name" value="Insect_CytP450_Detox"/>
</dbReference>
<evidence type="ECO:0000313" key="22">
    <source>
        <dbReference type="Proteomes" id="UP000075881"/>
    </source>
</evidence>
<dbReference type="GO" id="GO:0052689">
    <property type="term" value="F:carboxylic ester hydrolase activity"/>
    <property type="evidence" value="ECO:0007669"/>
    <property type="project" value="UniProtKB-KW"/>
</dbReference>
<dbReference type="InterPro" id="IPR002018">
    <property type="entry name" value="CarbesteraseB"/>
</dbReference>
<keyword evidence="15 19" id="KW-0472">Membrane</keyword>
<dbReference type="Pfam" id="PF00135">
    <property type="entry name" value="COesterase"/>
    <property type="match status" value="1"/>
</dbReference>
<dbReference type="STRING" id="43041.A0A182K8F1"/>
<reference evidence="22" key="1">
    <citation type="submission" date="2013-03" db="EMBL/GenBank/DDBJ databases">
        <title>The Genome Sequence of Anopheles christyi ACHKN1017.</title>
        <authorList>
            <consortium name="The Broad Institute Genomics Platform"/>
            <person name="Neafsey D.E."/>
            <person name="Besansky N."/>
            <person name="Walker B."/>
            <person name="Young S.K."/>
            <person name="Zeng Q."/>
            <person name="Gargeya S."/>
            <person name="Fitzgerald M."/>
            <person name="Haas B."/>
            <person name="Abouelleil A."/>
            <person name="Allen A.W."/>
            <person name="Alvarado L."/>
            <person name="Arachchi H.M."/>
            <person name="Berlin A.M."/>
            <person name="Chapman S.B."/>
            <person name="Gainer-Dewar J."/>
            <person name="Goldberg J."/>
            <person name="Griggs A."/>
            <person name="Gujja S."/>
            <person name="Hansen M."/>
            <person name="Howarth C."/>
            <person name="Imamovic A."/>
            <person name="Ireland A."/>
            <person name="Larimer J."/>
            <person name="McCowan C."/>
            <person name="Murphy C."/>
            <person name="Pearson M."/>
            <person name="Poon T.W."/>
            <person name="Priest M."/>
            <person name="Roberts A."/>
            <person name="Saif S."/>
            <person name="Shea T."/>
            <person name="Sisk P."/>
            <person name="Sykes S."/>
            <person name="Wortman J."/>
            <person name="Nusbaum C."/>
            <person name="Birren B."/>
        </authorList>
    </citation>
    <scope>NUCLEOTIDE SEQUENCE [LARGE SCALE GENOMIC DNA]</scope>
    <source>
        <strain evidence="22">ACHKN1017</strain>
    </source>
</reference>
<keyword evidence="14" id="KW-0503">Monooxygenase</keyword>
<evidence type="ECO:0000256" key="3">
    <source>
        <dbReference type="ARBA" id="ARBA00004406"/>
    </source>
</evidence>
<sequence>MLHRFRVPHPLSDRCLSSPSVVQCASKKSYTGSMPIVEFWIALSTTVLLTAAIGICLILDKRRSLWVDRRFPSTGRTSVLYGDYGAAGRTEHRMYTTQRLYREFKGRKWPIGGAVMYLTPCVIPTDPRLIEFMLSEEFVKSNGSVSREATFRRRWNAFEDEHYDWLVRVATEESVKMVETLGSSKKPVDVKVITELYTVRVLARCIFGQRYAEKGPMTSPITEQLASQPSGIVWDVFSTAFPSTKLTATLRKLLYHIQEHPAILEELVSSISTERTVDVNFLQHLKRTEQKTKPTDRIAFGDTKTLMLELVQNVFFVASGTMIACLFEMSRNRDVQSRLHGVLKRSSASAVDYLENVISETLRKYPPVGEVSFVTGANSRLPSGELVVPRNTRVIIPIYALQRDAEHYPEPERFNPERSIFNSVKQSVLYRPLGVEPHPIGSNFALLMVRLGLSNILQKCTVSSTAGGLKTLEISPNQVMSYASGRVELLISRASMWFQRLPWLLLLALSARGQSVDRPIITITSGQVQGTTETCGLFCTYYSFKGIPYAEAPVGALRFTDPVPRAAWSGVRDASQHGASCPSQDALPTEAEDCLYVNVYSPSLVGTRPVMVFVHGGAYSTGSGDDAMYGARYFMPEDVVLVTLNYRLGVLGFLSTGDRSASGNWALKDCVEALRWVQRNIGAFGGDASRVTIFGQSAGGALVHFLTLSPLTVGLFQHAITHSGSALNSWSLQPNPRQQAERIAAALGIQASDTDTLVSALRQIPYRDLVALQGGVYGQEVPLVLRPLDFGPVVEPADAPGQVVLDRLPIDVIESGAYRAVPLMAGFVDMDALLFSAVEMVINPGIFDTVNSNPHLLVPFVWNIPEGSAASNAVSEAFRQAYWQGQPLSPALLSEFSVYLTDHQFAYPQLEMAKRHATRASVYLYQFKYDGDLNLVKQFAGIPLAGAVHGDELCYLFDLVSFGVELPITSHAATVRQRMVRMWTNFARNGTPTPMSEAILQGTLWRALSPGVIDATLNIGHDLVMEVNPIASRYNQWQELAGRVYSMTLWLLLVLVVATLLYYYAWRRFRYWRDRGIPELDPSFPLGDMKGVGSKRSFAEMLDEAYGRVCGKLPAIGLYFLISPILVVADLDLAKQILVKDFNLFHDRGMYVNERDDPLSGHLFSIGGERWRYLRNKLSPTFTSGKIKAMFTTIREIGDEFIATFEKHIERDEPIEIKLLCQCFTCDVVGSCAFGLQCNSLKNEGSKLLEMGDKVFRQSQLRMLYQIAIGIFPRLSRALRLPATPGEVSSFFRPLVHSTVDHRERNVIERPDFLNLLIQLKNKGTVEDEATEGLQKLTLDEVAAQAFVFFFAGFETSSTALSFALFELANNADIQERVRAEVLEKLQQQNGQITYDALKEMTYLDQVVNETLRLHPPVPHLFRVANESYHLPSLNVTLEKGTMVLIPVHSYHHDPAIYPDPYRFDPDRFAPAAIKARHSHAFMPFGEGPRNCIGMRFALLEVKFGVVQVLNKLRLTVNERTTLPLRMSKSSGFPMAEGGIWLNASRLMAYVSVVLFLVVPALTLLYYYVKQHYRHWANRNIPQLEASFPLGNMKGVGSTLHFNDVLNEAYAKGKAQTAPLVGLFFMLKPILIVTDLDMVKRILVKDFNSFHDRGLYVNERDDPLSGHLFALDGERWRYLRNKLSPTFTSGKIKLMFNTIREIGDEFLASVNRYVERSESIDVKLLSQCFTCDVVGSCAFGLQCNSLKNEGSKLLEIGDAVFKPPAWRNMLAFGLISFKELARRLRLPVLPGHVTSFFMRLVSETVADRERNTIERPDFLNLLIQLKNKGTVEDEATEGLQKLTLDEVAAQAFVFFFAGFETSSTTLSFALFELANNADIQERVRAEVLEKLQQHDGQMTYDALKEMTYLDQVINETLRMYPPVPQLIRVTTQPYTVEGANVTLEPDTMMMIPTYAIHHDASIYPDPERFDPDRFALAATHTRHTHAFLPFGDGPRNCIGMRFGLLEVKFGIVQMLSKLRFTVSERMKLPIRMAKTASILEAEGGIWLNATKL</sequence>
<feature type="domain" description="Carboxylesterase type B" evidence="20">
    <location>
        <begin position="518"/>
        <end position="999"/>
    </location>
</feature>
<dbReference type="PANTHER" id="PTHR24292">
    <property type="entry name" value="CYTOCHROME P450"/>
    <property type="match status" value="1"/>
</dbReference>
<evidence type="ECO:0000256" key="9">
    <source>
        <dbReference type="ARBA" id="ARBA00022801"/>
    </source>
</evidence>
<protein>
    <recommendedName>
        <fullName evidence="20">Carboxylesterase type B domain-containing protein</fullName>
    </recommendedName>
</protein>
<reference evidence="21" key="2">
    <citation type="submission" date="2020-05" db="UniProtKB">
        <authorList>
            <consortium name="EnsemblMetazoa"/>
        </authorList>
    </citation>
    <scope>IDENTIFICATION</scope>
    <source>
        <strain evidence="21">ACHKN1017</strain>
    </source>
</reference>
<evidence type="ECO:0000256" key="17">
    <source>
        <dbReference type="ARBA" id="ARBA00023180"/>
    </source>
</evidence>
<dbReference type="InterPro" id="IPR036396">
    <property type="entry name" value="Cyt_P450_sf"/>
</dbReference>
<dbReference type="GO" id="GO:0004497">
    <property type="term" value="F:monooxygenase activity"/>
    <property type="evidence" value="ECO:0007669"/>
    <property type="project" value="UniProtKB-KW"/>
</dbReference>
<evidence type="ECO:0000256" key="13">
    <source>
        <dbReference type="ARBA" id="ARBA00023004"/>
    </source>
</evidence>
<evidence type="ECO:0000256" key="4">
    <source>
        <dbReference type="ARBA" id="ARBA00005964"/>
    </source>
</evidence>
<evidence type="ECO:0000256" key="5">
    <source>
        <dbReference type="ARBA" id="ARBA00010617"/>
    </source>
</evidence>
<comment type="similarity">
    <text evidence="5">Belongs to the cytochrome P450 family.</text>
</comment>
<dbReference type="PANTHER" id="PTHR24292:SF100">
    <property type="entry name" value="CYTOCHROME P450 6A16, ISOFORM B-RELATED"/>
    <property type="match status" value="1"/>
</dbReference>
<evidence type="ECO:0000256" key="18">
    <source>
        <dbReference type="PIRSR" id="PIRSR602401-1"/>
    </source>
</evidence>
<dbReference type="InterPro" id="IPR019819">
    <property type="entry name" value="Carboxylesterase_B_CS"/>
</dbReference>
<dbReference type="PROSITE" id="PS00122">
    <property type="entry name" value="CARBOXYLESTERASE_B_1"/>
    <property type="match status" value="1"/>
</dbReference>
<dbReference type="InterPro" id="IPR001128">
    <property type="entry name" value="Cyt_P450"/>
</dbReference>
<keyword evidence="9" id="KW-0378">Hydrolase</keyword>
<keyword evidence="19" id="KW-1133">Transmembrane helix</keyword>
<evidence type="ECO:0000256" key="15">
    <source>
        <dbReference type="ARBA" id="ARBA00023136"/>
    </source>
</evidence>
<keyword evidence="22" id="KW-1185">Reference proteome</keyword>
<keyword evidence="17" id="KW-0325">Glycoprotein</keyword>
<evidence type="ECO:0000256" key="6">
    <source>
        <dbReference type="ARBA" id="ARBA00022487"/>
    </source>
</evidence>
<dbReference type="Gene3D" id="1.10.630.10">
    <property type="entry name" value="Cytochrome P450"/>
    <property type="match status" value="3"/>
</dbReference>
<name>A0A182K8F1_9DIPT</name>
<keyword evidence="11" id="KW-0492">Microsome</keyword>
<evidence type="ECO:0000256" key="14">
    <source>
        <dbReference type="ARBA" id="ARBA00023033"/>
    </source>
</evidence>
<evidence type="ECO:0000256" key="1">
    <source>
        <dbReference type="ARBA" id="ARBA00001971"/>
    </source>
</evidence>
<dbReference type="InterPro" id="IPR002401">
    <property type="entry name" value="Cyt_P450_E_grp-I"/>
</dbReference>
<feature type="transmembrane region" description="Helical" evidence="19">
    <location>
        <begin position="1547"/>
        <end position="1569"/>
    </location>
</feature>
<feature type="binding site" description="axial binding residue" evidence="18">
    <location>
        <position position="1492"/>
    </location>
    <ligand>
        <name>heme</name>
        <dbReference type="ChEBI" id="CHEBI:30413"/>
    </ligand>
    <ligandPart>
        <name>Fe</name>
        <dbReference type="ChEBI" id="CHEBI:18248"/>
    </ligandPart>
</feature>
<dbReference type="SUPFAM" id="SSF48264">
    <property type="entry name" value="Cytochrome P450"/>
    <property type="match status" value="3"/>
</dbReference>
<evidence type="ECO:0000256" key="11">
    <source>
        <dbReference type="ARBA" id="ARBA00022848"/>
    </source>
</evidence>
<evidence type="ECO:0000256" key="10">
    <source>
        <dbReference type="ARBA" id="ARBA00022824"/>
    </source>
</evidence>
<keyword evidence="10" id="KW-0256">Endoplasmic reticulum</keyword>
<evidence type="ECO:0000256" key="2">
    <source>
        <dbReference type="ARBA" id="ARBA00004174"/>
    </source>
</evidence>
<proteinExistence type="inferred from homology"/>
<feature type="transmembrane region" description="Helical" evidence="19">
    <location>
        <begin position="1044"/>
        <end position="1065"/>
    </location>
</feature>
<keyword evidence="13 18" id="KW-0408">Iron</keyword>
<dbReference type="PRINTS" id="PR00385">
    <property type="entry name" value="P450"/>
</dbReference>
<keyword evidence="8 18" id="KW-0479">Metal-binding</keyword>
<dbReference type="InterPro" id="IPR017972">
    <property type="entry name" value="Cyt_P450_CS"/>
</dbReference>
<dbReference type="Proteomes" id="UP000075881">
    <property type="component" value="Unassembled WGS sequence"/>
</dbReference>
<keyword evidence="7 18" id="KW-0349">Heme</keyword>
<dbReference type="PRINTS" id="PR00463">
    <property type="entry name" value="EP450I"/>
</dbReference>
<dbReference type="Gene3D" id="3.40.50.1820">
    <property type="entry name" value="alpha/beta hydrolase"/>
    <property type="match status" value="1"/>
</dbReference>
<evidence type="ECO:0000256" key="8">
    <source>
        <dbReference type="ARBA" id="ARBA00022723"/>
    </source>
</evidence>
<dbReference type="Pfam" id="PF00067">
    <property type="entry name" value="p450"/>
    <property type="match status" value="3"/>
</dbReference>
<dbReference type="GO" id="GO:0005506">
    <property type="term" value="F:iron ion binding"/>
    <property type="evidence" value="ECO:0007669"/>
    <property type="project" value="InterPro"/>
</dbReference>
<evidence type="ECO:0000256" key="12">
    <source>
        <dbReference type="ARBA" id="ARBA00023002"/>
    </source>
</evidence>
<evidence type="ECO:0000256" key="19">
    <source>
        <dbReference type="SAM" id="Phobius"/>
    </source>
</evidence>
<dbReference type="InterPro" id="IPR019826">
    <property type="entry name" value="Carboxylesterase_B_AS"/>
</dbReference>
<dbReference type="InterPro" id="IPR029058">
    <property type="entry name" value="AB_hydrolase_fold"/>
</dbReference>
<dbReference type="CDD" id="cd11056">
    <property type="entry name" value="CYP6-like"/>
    <property type="match status" value="2"/>
</dbReference>
<organism evidence="21 22">
    <name type="scientific">Anopheles christyi</name>
    <dbReference type="NCBI Taxonomy" id="43041"/>
    <lineage>
        <taxon>Eukaryota</taxon>
        <taxon>Metazoa</taxon>
        <taxon>Ecdysozoa</taxon>
        <taxon>Arthropoda</taxon>
        <taxon>Hexapoda</taxon>
        <taxon>Insecta</taxon>
        <taxon>Pterygota</taxon>
        <taxon>Neoptera</taxon>
        <taxon>Endopterygota</taxon>
        <taxon>Diptera</taxon>
        <taxon>Nematocera</taxon>
        <taxon>Culicoidea</taxon>
        <taxon>Culicidae</taxon>
        <taxon>Anophelinae</taxon>
        <taxon>Anopheles</taxon>
    </lineage>
</organism>
<dbReference type="GO" id="GO:0020037">
    <property type="term" value="F:heme binding"/>
    <property type="evidence" value="ECO:0007669"/>
    <property type="project" value="InterPro"/>
</dbReference>
<evidence type="ECO:0000259" key="20">
    <source>
        <dbReference type="Pfam" id="PF00135"/>
    </source>
</evidence>
<evidence type="ECO:0000256" key="16">
    <source>
        <dbReference type="ARBA" id="ARBA00023157"/>
    </source>
</evidence>